<comment type="caution">
    <text evidence="2">The sequence shown here is derived from an EMBL/GenBank/DDBJ whole genome shotgun (WGS) entry which is preliminary data.</text>
</comment>
<proteinExistence type="predicted"/>
<keyword evidence="3" id="KW-1185">Reference proteome</keyword>
<organism evidence="2 3">
    <name type="scientific">Zarconia navalis LEGE 11467</name>
    <dbReference type="NCBI Taxonomy" id="1828826"/>
    <lineage>
        <taxon>Bacteria</taxon>
        <taxon>Bacillati</taxon>
        <taxon>Cyanobacteriota</taxon>
        <taxon>Cyanophyceae</taxon>
        <taxon>Oscillatoriophycideae</taxon>
        <taxon>Oscillatoriales</taxon>
        <taxon>Oscillatoriales incertae sedis</taxon>
        <taxon>Zarconia</taxon>
        <taxon>Zarconia navalis</taxon>
    </lineage>
</organism>
<keyword evidence="1" id="KW-0175">Coiled coil</keyword>
<name>A0A928ZAD0_9CYAN</name>
<reference evidence="2" key="1">
    <citation type="submission" date="2020-10" db="EMBL/GenBank/DDBJ databases">
        <authorList>
            <person name="Castelo-Branco R."/>
            <person name="Eusebio N."/>
            <person name="Adriana R."/>
            <person name="Vieira A."/>
            <person name="Brugerolle De Fraissinette N."/>
            <person name="Rezende De Castro R."/>
            <person name="Schneider M.P."/>
            <person name="Vasconcelos V."/>
            <person name="Leao P.N."/>
        </authorList>
    </citation>
    <scope>NUCLEOTIDE SEQUENCE</scope>
    <source>
        <strain evidence="2">LEGE 11467</strain>
    </source>
</reference>
<protein>
    <submittedName>
        <fullName evidence="2">Peptidase M48</fullName>
    </submittedName>
</protein>
<evidence type="ECO:0000313" key="2">
    <source>
        <dbReference type="EMBL" id="MBE9041591.1"/>
    </source>
</evidence>
<feature type="non-terminal residue" evidence="2">
    <location>
        <position position="1"/>
    </location>
</feature>
<dbReference type="Proteomes" id="UP000621799">
    <property type="component" value="Unassembled WGS sequence"/>
</dbReference>
<gene>
    <name evidence="2" type="ORF">IQ235_12450</name>
</gene>
<sequence>LVIDDLDPVMRSMMKLAGGSGKYGHEISLEEFVKQSNRYQELDLDSLNQIYKLLLYNGAQGSILSHPFPVDRISYLQQWWQSAEYRQIRTGNYQREGDGGSVEVSAAQAEQAESLRRQIDQLQQEIDRAKQRKSSS</sequence>
<evidence type="ECO:0000313" key="3">
    <source>
        <dbReference type="Proteomes" id="UP000621799"/>
    </source>
</evidence>
<accession>A0A928ZAD0</accession>
<feature type="coiled-coil region" evidence="1">
    <location>
        <begin position="105"/>
        <end position="132"/>
    </location>
</feature>
<evidence type="ECO:0000256" key="1">
    <source>
        <dbReference type="SAM" id="Coils"/>
    </source>
</evidence>
<dbReference type="AlphaFoldDB" id="A0A928ZAD0"/>
<dbReference type="EMBL" id="JADEXN010000216">
    <property type="protein sequence ID" value="MBE9041591.1"/>
    <property type="molecule type" value="Genomic_DNA"/>
</dbReference>